<accession>A0ABU5T1C1</accession>
<name>A0ABU5T1C1_9MICC</name>
<proteinExistence type="predicted"/>
<dbReference type="Pfam" id="PF13338">
    <property type="entry name" value="AbiEi_4"/>
    <property type="match status" value="1"/>
</dbReference>
<feature type="domain" description="AbiEi antitoxin N-terminal" evidence="1">
    <location>
        <begin position="11"/>
        <end position="49"/>
    </location>
</feature>
<comment type="caution">
    <text evidence="2">The sequence shown here is derived from an EMBL/GenBank/DDBJ whole genome shotgun (WGS) entry which is preliminary data.</text>
</comment>
<keyword evidence="3" id="KW-1185">Reference proteome</keyword>
<reference evidence="2 3" key="1">
    <citation type="submission" date="2023-12" db="EMBL/GenBank/DDBJ databases">
        <title>Sinomonas terricola sp. nov, isolated from litchi orchard soil in Guangdong, PR China.</title>
        <authorList>
            <person name="Jiaxin W."/>
            <person name="Yang Z."/>
            <person name="Honghui Z."/>
        </authorList>
    </citation>
    <scope>NUCLEOTIDE SEQUENCE [LARGE SCALE GENOMIC DNA]</scope>
    <source>
        <strain evidence="2 3">JGH33</strain>
    </source>
</reference>
<evidence type="ECO:0000313" key="2">
    <source>
        <dbReference type="EMBL" id="MEA5453451.1"/>
    </source>
</evidence>
<dbReference type="InterPro" id="IPR025159">
    <property type="entry name" value="AbiEi_N"/>
</dbReference>
<sequence>MKITDAFLRVLQARDGVARTGELLSAGVTKYALSEAVAAGRALRPSRGVIALPDADPLMIRCVSTNSLLTCASAARRHGLWLLHEPERIHVARADGRLQSLMLNWTARRTTNPRAWQKDYVRDAAAQALGFATVRFAYADVVHRPDEMVGRVREVVAKRLSLGQLPRY</sequence>
<organism evidence="2 3">
    <name type="scientific">Sinomonas terricola</name>
    <dbReference type="NCBI Taxonomy" id="3110330"/>
    <lineage>
        <taxon>Bacteria</taxon>
        <taxon>Bacillati</taxon>
        <taxon>Actinomycetota</taxon>
        <taxon>Actinomycetes</taxon>
        <taxon>Micrococcales</taxon>
        <taxon>Micrococcaceae</taxon>
        <taxon>Sinomonas</taxon>
    </lineage>
</organism>
<evidence type="ECO:0000259" key="1">
    <source>
        <dbReference type="Pfam" id="PF13338"/>
    </source>
</evidence>
<gene>
    <name evidence="2" type="ORF">SPF06_01825</name>
</gene>
<dbReference type="RefSeq" id="WP_323277211.1">
    <property type="nucleotide sequence ID" value="NZ_JAYGGQ010000001.1"/>
</dbReference>
<protein>
    <submittedName>
        <fullName evidence="2">Type IV toxin-antitoxin system AbiEi family antitoxin domain-containing protein</fullName>
    </submittedName>
</protein>
<dbReference type="EMBL" id="JAYGGQ010000001">
    <property type="protein sequence ID" value="MEA5453451.1"/>
    <property type="molecule type" value="Genomic_DNA"/>
</dbReference>
<evidence type="ECO:0000313" key="3">
    <source>
        <dbReference type="Proteomes" id="UP001304769"/>
    </source>
</evidence>
<dbReference type="Proteomes" id="UP001304769">
    <property type="component" value="Unassembled WGS sequence"/>
</dbReference>